<evidence type="ECO:0000256" key="3">
    <source>
        <dbReference type="ARBA" id="ARBA00022806"/>
    </source>
</evidence>
<dbReference type="InterPro" id="IPR027417">
    <property type="entry name" value="P-loop_NTPase"/>
</dbReference>
<keyword evidence="9" id="KW-1185">Reference proteome</keyword>
<dbReference type="GO" id="GO:0016787">
    <property type="term" value="F:hydrolase activity"/>
    <property type="evidence" value="ECO:0007669"/>
    <property type="project" value="UniProtKB-KW"/>
</dbReference>
<protein>
    <submittedName>
        <fullName evidence="8">Adenosinetriphosphatase</fullName>
    </submittedName>
</protein>
<dbReference type="SUPFAM" id="SSF52540">
    <property type="entry name" value="P-loop containing nucleoside triphosphate hydrolases"/>
    <property type="match status" value="1"/>
</dbReference>
<accession>A0A058Z1E7</accession>
<keyword evidence="1" id="KW-0547">Nucleotide-binding</keyword>
<dbReference type="Pfam" id="PF00270">
    <property type="entry name" value="DEAD"/>
    <property type="match status" value="1"/>
</dbReference>
<evidence type="ECO:0000256" key="5">
    <source>
        <dbReference type="PROSITE-ProRule" id="PRU00552"/>
    </source>
</evidence>
<dbReference type="OrthoDB" id="10259843at2759"/>
<dbReference type="CDD" id="cd17947">
    <property type="entry name" value="DEADc_DDX27"/>
    <property type="match status" value="1"/>
</dbReference>
<evidence type="ECO:0000313" key="9">
    <source>
        <dbReference type="Proteomes" id="UP000030693"/>
    </source>
</evidence>
<dbReference type="OMA" id="ITHHELM"/>
<dbReference type="PROSITE" id="PS51192">
    <property type="entry name" value="HELICASE_ATP_BIND_1"/>
    <property type="match status" value="1"/>
</dbReference>
<proteinExistence type="predicted"/>
<feature type="domain" description="Helicase ATP-binding" evidence="6">
    <location>
        <begin position="27"/>
        <end position="201"/>
    </location>
</feature>
<evidence type="ECO:0000259" key="6">
    <source>
        <dbReference type="PROSITE" id="PS51192"/>
    </source>
</evidence>
<evidence type="ECO:0000256" key="1">
    <source>
        <dbReference type="ARBA" id="ARBA00022741"/>
    </source>
</evidence>
<keyword evidence="4" id="KW-0067">ATP-binding</keyword>
<dbReference type="GO" id="GO:0003724">
    <property type="term" value="F:RNA helicase activity"/>
    <property type="evidence" value="ECO:0007669"/>
    <property type="project" value="InterPro"/>
</dbReference>
<dbReference type="InterPro" id="IPR011545">
    <property type="entry name" value="DEAD/DEAH_box_helicase_dom"/>
</dbReference>
<keyword evidence="3" id="KW-0347">Helicase</keyword>
<dbReference type="GO" id="GO:0003676">
    <property type="term" value="F:nucleic acid binding"/>
    <property type="evidence" value="ECO:0007669"/>
    <property type="project" value="InterPro"/>
</dbReference>
<evidence type="ECO:0000313" key="8">
    <source>
        <dbReference type="EMBL" id="KCV68094.1"/>
    </source>
</evidence>
<gene>
    <name evidence="8" type="ORF">H696_05346</name>
</gene>
<sequence length="246" mass="26955">MNLSRPILRAINALGFSKPTPIQSRAIPVALAGRDICASAVTGSGKTAAFMIPVLERLLFRARGVAACRVLVLTPTRELAVQCHSVASKLASFTDIQISLLVGGLSTRQQEAELRKRPDVLIATPGRLIDHIQNSQSFDLSSIEVLIIDEADRMLEDGFKDELNEIIRNCPRGRQTMLFSASMTDDVDELIRLSLVSPVPLYVDRSNDLAKNLIQEFVRVRDDSAAAREALIINADPRNEGKEPGI</sequence>
<dbReference type="Gene3D" id="3.40.50.300">
    <property type="entry name" value="P-loop containing nucleotide triphosphate hydrolases"/>
    <property type="match status" value="1"/>
</dbReference>
<dbReference type="EMBL" id="KB932210">
    <property type="protein sequence ID" value="KCV68094.1"/>
    <property type="molecule type" value="Genomic_DNA"/>
</dbReference>
<dbReference type="PROSITE" id="PS51195">
    <property type="entry name" value="Q_MOTIF"/>
    <property type="match status" value="1"/>
</dbReference>
<dbReference type="InterPro" id="IPR050079">
    <property type="entry name" value="DEAD_box_RNA_helicase"/>
</dbReference>
<feature type="domain" description="DEAD-box RNA helicase Q" evidence="7">
    <location>
        <begin position="1"/>
        <end position="24"/>
    </location>
</feature>
<reference evidence="8" key="1">
    <citation type="submission" date="2013-04" db="EMBL/GenBank/DDBJ databases">
        <title>The Genome Sequence of Fonticula alba ATCC 38817.</title>
        <authorList>
            <consortium name="The Broad Institute Genomics Platform"/>
            <person name="Russ C."/>
            <person name="Cuomo C."/>
            <person name="Burger G."/>
            <person name="Gray M.W."/>
            <person name="Holland P.W.H."/>
            <person name="King N."/>
            <person name="Lang F.B.F."/>
            <person name="Roger A.J."/>
            <person name="Ruiz-Trillo I."/>
            <person name="Brown M."/>
            <person name="Walker B."/>
            <person name="Young S."/>
            <person name="Zeng Q."/>
            <person name="Gargeya S."/>
            <person name="Fitzgerald M."/>
            <person name="Haas B."/>
            <person name="Abouelleil A."/>
            <person name="Allen A.W."/>
            <person name="Alvarado L."/>
            <person name="Arachchi H.M."/>
            <person name="Berlin A.M."/>
            <person name="Chapman S.B."/>
            <person name="Gainer-Dewar J."/>
            <person name="Goldberg J."/>
            <person name="Griggs A."/>
            <person name="Gujja S."/>
            <person name="Hansen M."/>
            <person name="Howarth C."/>
            <person name="Imamovic A."/>
            <person name="Ireland A."/>
            <person name="Larimer J."/>
            <person name="McCowan C."/>
            <person name="Murphy C."/>
            <person name="Pearson M."/>
            <person name="Poon T.W."/>
            <person name="Priest M."/>
            <person name="Roberts A."/>
            <person name="Saif S."/>
            <person name="Shea T."/>
            <person name="Sisk P."/>
            <person name="Sykes S."/>
            <person name="Wortman J."/>
            <person name="Nusbaum C."/>
            <person name="Birren B."/>
        </authorList>
    </citation>
    <scope>NUCLEOTIDE SEQUENCE [LARGE SCALE GENOMIC DNA]</scope>
    <source>
        <strain evidence="8">ATCC 38817</strain>
    </source>
</reference>
<dbReference type="SMART" id="SM00487">
    <property type="entry name" value="DEXDc"/>
    <property type="match status" value="1"/>
</dbReference>
<dbReference type="GO" id="GO:0005524">
    <property type="term" value="F:ATP binding"/>
    <property type="evidence" value="ECO:0007669"/>
    <property type="project" value="UniProtKB-KW"/>
</dbReference>
<evidence type="ECO:0000256" key="4">
    <source>
        <dbReference type="ARBA" id="ARBA00022840"/>
    </source>
</evidence>
<dbReference type="Proteomes" id="UP000030693">
    <property type="component" value="Unassembled WGS sequence"/>
</dbReference>
<keyword evidence="2" id="KW-0378">Hydrolase</keyword>
<dbReference type="PANTHER" id="PTHR47959">
    <property type="entry name" value="ATP-DEPENDENT RNA HELICASE RHLE-RELATED"/>
    <property type="match status" value="1"/>
</dbReference>
<evidence type="ECO:0000256" key="2">
    <source>
        <dbReference type="ARBA" id="ARBA00022801"/>
    </source>
</evidence>
<dbReference type="eggNOG" id="KOG0338">
    <property type="taxonomic scope" value="Eukaryota"/>
</dbReference>
<organism evidence="8">
    <name type="scientific">Fonticula alba</name>
    <name type="common">Slime mold</name>
    <dbReference type="NCBI Taxonomy" id="691883"/>
    <lineage>
        <taxon>Eukaryota</taxon>
        <taxon>Rotosphaerida</taxon>
        <taxon>Fonticulaceae</taxon>
        <taxon>Fonticula</taxon>
    </lineage>
</organism>
<dbReference type="InterPro" id="IPR014001">
    <property type="entry name" value="Helicase_ATP-bd"/>
</dbReference>
<dbReference type="GeneID" id="20530071"/>
<name>A0A058Z1E7_FONAL</name>
<feature type="short sequence motif" description="Q motif" evidence="5">
    <location>
        <begin position="1"/>
        <end position="24"/>
    </location>
</feature>
<dbReference type="PROSITE" id="PS00039">
    <property type="entry name" value="DEAD_ATP_HELICASE"/>
    <property type="match status" value="1"/>
</dbReference>
<evidence type="ECO:0000259" key="7">
    <source>
        <dbReference type="PROSITE" id="PS51195"/>
    </source>
</evidence>
<dbReference type="STRING" id="691883.A0A058Z1E7"/>
<dbReference type="InterPro" id="IPR014014">
    <property type="entry name" value="RNA_helicase_DEAD_Q_motif"/>
</dbReference>
<dbReference type="InterPro" id="IPR000629">
    <property type="entry name" value="RNA-helicase_DEAD-box_CS"/>
</dbReference>
<dbReference type="GO" id="GO:0005829">
    <property type="term" value="C:cytosol"/>
    <property type="evidence" value="ECO:0007669"/>
    <property type="project" value="TreeGrafter"/>
</dbReference>
<dbReference type="PANTHER" id="PTHR47959:SF1">
    <property type="entry name" value="ATP-DEPENDENT RNA HELICASE DBPA"/>
    <property type="match status" value="1"/>
</dbReference>
<dbReference type="RefSeq" id="XP_009497468.1">
    <property type="nucleotide sequence ID" value="XM_009499193.1"/>
</dbReference>
<dbReference type="AlphaFoldDB" id="A0A058Z1E7"/>